<keyword evidence="1" id="KW-1133">Transmembrane helix</keyword>
<feature type="transmembrane region" description="Helical" evidence="1">
    <location>
        <begin position="128"/>
        <end position="153"/>
    </location>
</feature>
<name>A0A1M5MX16_9ACTN</name>
<protein>
    <submittedName>
        <fullName evidence="2">Uncharacterized protein</fullName>
    </submittedName>
</protein>
<keyword evidence="3" id="KW-1185">Reference proteome</keyword>
<sequence>MTTADAVARCCGIGAVAGLVSGAAVGTMVFPLFGTVCGAGYGVVVGLVLGLVESAVLVPLAAAGAGLGVLRAAGAATAAAGMAAFAHGVADVTGRSLVGLLVLAAGVGAALTRRAVRPQAANVPFTSPIARVAAVVVTVATVIGTVTGALIGMRVDRSAAWFAAVEGLLAGAVVGLHGAAVVTLVMLGRERRHRAPRSGRATTAPRR</sequence>
<feature type="transmembrane region" description="Helical" evidence="1">
    <location>
        <begin position="39"/>
        <end position="62"/>
    </location>
</feature>
<feature type="transmembrane region" description="Helical" evidence="1">
    <location>
        <begin position="159"/>
        <end position="187"/>
    </location>
</feature>
<dbReference type="RefSeq" id="WP_073390919.1">
    <property type="nucleotide sequence ID" value="NZ_FQVU01000003.1"/>
</dbReference>
<evidence type="ECO:0000313" key="2">
    <source>
        <dbReference type="EMBL" id="SHG81876.1"/>
    </source>
</evidence>
<proteinExistence type="predicted"/>
<keyword evidence="1" id="KW-0812">Transmembrane</keyword>
<gene>
    <name evidence="2" type="ORF">SAMN05443575_2855</name>
</gene>
<organism evidence="2 3">
    <name type="scientific">Jatrophihabitans endophyticus</name>
    <dbReference type="NCBI Taxonomy" id="1206085"/>
    <lineage>
        <taxon>Bacteria</taxon>
        <taxon>Bacillati</taxon>
        <taxon>Actinomycetota</taxon>
        <taxon>Actinomycetes</taxon>
        <taxon>Jatrophihabitantales</taxon>
        <taxon>Jatrophihabitantaceae</taxon>
        <taxon>Jatrophihabitans</taxon>
    </lineage>
</organism>
<accession>A0A1M5MX16</accession>
<reference evidence="2 3" key="1">
    <citation type="submission" date="2016-11" db="EMBL/GenBank/DDBJ databases">
        <authorList>
            <person name="Jaros S."/>
            <person name="Januszkiewicz K."/>
            <person name="Wedrychowicz H."/>
        </authorList>
    </citation>
    <scope>NUCLEOTIDE SEQUENCE [LARGE SCALE GENOMIC DNA]</scope>
    <source>
        <strain evidence="2 3">DSM 45627</strain>
    </source>
</reference>
<dbReference type="EMBL" id="FQVU01000003">
    <property type="protein sequence ID" value="SHG81876.1"/>
    <property type="molecule type" value="Genomic_DNA"/>
</dbReference>
<feature type="transmembrane region" description="Helical" evidence="1">
    <location>
        <begin position="96"/>
        <end position="116"/>
    </location>
</feature>
<keyword evidence="1" id="KW-0472">Membrane</keyword>
<dbReference type="Proteomes" id="UP000186132">
    <property type="component" value="Unassembled WGS sequence"/>
</dbReference>
<feature type="transmembrane region" description="Helical" evidence="1">
    <location>
        <begin position="69"/>
        <end position="90"/>
    </location>
</feature>
<dbReference type="AlphaFoldDB" id="A0A1M5MX16"/>
<evidence type="ECO:0000313" key="3">
    <source>
        <dbReference type="Proteomes" id="UP000186132"/>
    </source>
</evidence>
<feature type="transmembrane region" description="Helical" evidence="1">
    <location>
        <begin position="12"/>
        <end position="33"/>
    </location>
</feature>
<dbReference type="STRING" id="1206085.SAMN05443575_2855"/>
<evidence type="ECO:0000256" key="1">
    <source>
        <dbReference type="SAM" id="Phobius"/>
    </source>
</evidence>